<evidence type="ECO:0000256" key="12">
    <source>
        <dbReference type="SAM" id="Phobius"/>
    </source>
</evidence>
<protein>
    <submittedName>
        <fullName evidence="13">Uncharacterized protein</fullName>
    </submittedName>
</protein>
<dbReference type="OrthoDB" id="430354at2759"/>
<dbReference type="Pfam" id="PF11051">
    <property type="entry name" value="Mannosyl_trans3"/>
    <property type="match status" value="1"/>
</dbReference>
<feature type="region of interest" description="Disordered" evidence="11">
    <location>
        <begin position="80"/>
        <end position="99"/>
    </location>
</feature>
<dbReference type="VEuPathDB" id="FungiDB:H257_04546"/>
<comment type="similarity">
    <text evidence="3">Belongs to the MNN1/MNT family.</text>
</comment>
<keyword evidence="9 12" id="KW-0472">Membrane</keyword>
<proteinExistence type="inferred from homology"/>
<keyword evidence="6" id="KW-0735">Signal-anchor</keyword>
<accession>W4GSQ3</accession>
<dbReference type="PANTHER" id="PTHR31646">
    <property type="entry name" value="ALPHA-1,2-MANNOSYLTRANSFERASE MNN2"/>
    <property type="match status" value="1"/>
</dbReference>
<dbReference type="GeneID" id="20806542"/>
<dbReference type="AlphaFoldDB" id="W4GSQ3"/>
<dbReference type="GO" id="GO:0000026">
    <property type="term" value="F:alpha-1,2-mannosyltransferase activity"/>
    <property type="evidence" value="ECO:0007669"/>
    <property type="project" value="TreeGrafter"/>
</dbReference>
<name>W4GSQ3_APHAT</name>
<dbReference type="GO" id="GO:0046354">
    <property type="term" value="P:mannan biosynthetic process"/>
    <property type="evidence" value="ECO:0007669"/>
    <property type="project" value="TreeGrafter"/>
</dbReference>
<evidence type="ECO:0000256" key="11">
    <source>
        <dbReference type="SAM" id="MobiDB-lite"/>
    </source>
</evidence>
<dbReference type="RefSeq" id="XP_009827416.1">
    <property type="nucleotide sequence ID" value="XM_009829114.1"/>
</dbReference>
<dbReference type="PANTHER" id="PTHR31646:SF1">
    <property type="entry name" value="ALPHA-1,2-MANNOSYLTRANSFERASE MNN2"/>
    <property type="match status" value="1"/>
</dbReference>
<dbReference type="STRING" id="112090.W4GSQ3"/>
<dbReference type="EMBL" id="KI913121">
    <property type="protein sequence ID" value="ETV82745.1"/>
    <property type="molecule type" value="Genomic_DNA"/>
</dbReference>
<feature type="transmembrane region" description="Helical" evidence="12">
    <location>
        <begin position="29"/>
        <end position="50"/>
    </location>
</feature>
<dbReference type="SUPFAM" id="SSF53448">
    <property type="entry name" value="Nucleotide-diphospho-sugar transferases"/>
    <property type="match status" value="1"/>
</dbReference>
<dbReference type="InterPro" id="IPR029044">
    <property type="entry name" value="Nucleotide-diphossugar_trans"/>
</dbReference>
<dbReference type="GO" id="GO:0000139">
    <property type="term" value="C:Golgi membrane"/>
    <property type="evidence" value="ECO:0007669"/>
    <property type="project" value="UniProtKB-SubCell"/>
</dbReference>
<dbReference type="InterPro" id="IPR022751">
    <property type="entry name" value="Alpha_mannosyltransferase"/>
</dbReference>
<organism evidence="13">
    <name type="scientific">Aphanomyces astaci</name>
    <name type="common">Crayfish plague agent</name>
    <dbReference type="NCBI Taxonomy" id="112090"/>
    <lineage>
        <taxon>Eukaryota</taxon>
        <taxon>Sar</taxon>
        <taxon>Stramenopiles</taxon>
        <taxon>Oomycota</taxon>
        <taxon>Saprolegniomycetes</taxon>
        <taxon>Saprolegniales</taxon>
        <taxon>Verrucalvaceae</taxon>
        <taxon>Aphanomyces</taxon>
    </lineage>
</organism>
<evidence type="ECO:0000256" key="8">
    <source>
        <dbReference type="ARBA" id="ARBA00023034"/>
    </source>
</evidence>
<evidence type="ECO:0000256" key="5">
    <source>
        <dbReference type="ARBA" id="ARBA00022692"/>
    </source>
</evidence>
<sequence length="663" mass="74472">MEQALQRVESPLYHNSRHLHGHGARRPIALWRFIVLGVGMLALCSVGLFYQVQYIHITAAPQHLRADHVSSYSTILPTRRPTEAALPHRNPAPVPSALSTTQRHVDAEVDTIALPWPPGNPYASYQCKGWRQTGGCDPDGVREPLNDKGCSAAISGGLSGYCEFHDPVKNDTIHFMKMSCESLRAHVAFSCNMTFDTVMFHRHAAVYRHPWNLQGDPRSRGYLNSSAFDPTPHSVATRPPGRTWYADAVGDSPSRGIVVVVYEKALVPMYATLRYLRHDLNCTLPIEMWYRSDELSPHNNTVMASMLALPEVHLREIRDPIATGFYVKPYVIFFSQFEQLLFLDADNVPLKDPSFLFTTAEFQATGAVFWPDFWHPHNTIFNVHAKSFVWTLLDVPFIDMFEQESGQLVVDRSRCERALHKLMFYALHRIEPQPPIKYSSMQFGPTLPVDANLIAALVLLWGDKDLFRLAWLSTNTSFHMVSTPPGAIGMYGKPPKVNDRGEFVPGDNDALPDRFCGKAMVQYDVGNSTNQTPPEPLFVHRNTVKLGRSNASRAKQWFAYQRIRPTVVAYKDVVDQYKIQAWRERTSCFGEPLGATETFELTDTASTVFEAAEGKLLKYADEAAAMLPPETTAPSTIKMSTNLPTPARSQPIKSRAAEPDLID</sequence>
<feature type="compositionally biased region" description="Polar residues" evidence="11">
    <location>
        <begin position="632"/>
        <end position="652"/>
    </location>
</feature>
<evidence type="ECO:0000256" key="7">
    <source>
        <dbReference type="ARBA" id="ARBA00022989"/>
    </source>
</evidence>
<evidence type="ECO:0000256" key="2">
    <source>
        <dbReference type="ARBA" id="ARBA00004606"/>
    </source>
</evidence>
<evidence type="ECO:0000256" key="10">
    <source>
        <dbReference type="ARBA" id="ARBA00037847"/>
    </source>
</evidence>
<reference evidence="13" key="1">
    <citation type="submission" date="2013-12" db="EMBL/GenBank/DDBJ databases">
        <title>The Genome Sequence of Aphanomyces astaci APO3.</title>
        <authorList>
            <consortium name="The Broad Institute Genomics Platform"/>
            <person name="Russ C."/>
            <person name="Tyler B."/>
            <person name="van West P."/>
            <person name="Dieguez-Uribeondo J."/>
            <person name="Young S.K."/>
            <person name="Zeng Q."/>
            <person name="Gargeya S."/>
            <person name="Fitzgerald M."/>
            <person name="Abouelleil A."/>
            <person name="Alvarado L."/>
            <person name="Chapman S.B."/>
            <person name="Gainer-Dewar J."/>
            <person name="Goldberg J."/>
            <person name="Griggs A."/>
            <person name="Gujja S."/>
            <person name="Hansen M."/>
            <person name="Howarth C."/>
            <person name="Imamovic A."/>
            <person name="Ireland A."/>
            <person name="Larimer J."/>
            <person name="McCowan C."/>
            <person name="Murphy C."/>
            <person name="Pearson M."/>
            <person name="Poon T.W."/>
            <person name="Priest M."/>
            <person name="Roberts A."/>
            <person name="Saif S."/>
            <person name="Shea T."/>
            <person name="Sykes S."/>
            <person name="Wortman J."/>
            <person name="Nusbaum C."/>
            <person name="Birren B."/>
        </authorList>
    </citation>
    <scope>NUCLEOTIDE SEQUENCE [LARGE SCALE GENOMIC DNA]</scope>
    <source>
        <strain evidence="13">APO3</strain>
    </source>
</reference>
<evidence type="ECO:0000256" key="1">
    <source>
        <dbReference type="ARBA" id="ARBA00004394"/>
    </source>
</evidence>
<keyword evidence="8" id="KW-0333">Golgi apparatus</keyword>
<keyword evidence="4" id="KW-0808">Transferase</keyword>
<comment type="subcellular location">
    <subcellularLocation>
        <location evidence="10">Endomembrane system</location>
        <topology evidence="10">Single-pass membrane protein</topology>
    </subcellularLocation>
    <subcellularLocation>
        <location evidence="1">Golgi apparatus membrane</location>
    </subcellularLocation>
    <subcellularLocation>
        <location evidence="2">Membrane</location>
        <topology evidence="2">Single-pass type II membrane protein</topology>
    </subcellularLocation>
</comment>
<evidence type="ECO:0000313" key="13">
    <source>
        <dbReference type="EMBL" id="ETV82745.1"/>
    </source>
</evidence>
<evidence type="ECO:0000256" key="6">
    <source>
        <dbReference type="ARBA" id="ARBA00022968"/>
    </source>
</evidence>
<keyword evidence="7 12" id="KW-1133">Transmembrane helix</keyword>
<dbReference type="Gene3D" id="3.90.550.10">
    <property type="entry name" value="Spore Coat Polysaccharide Biosynthesis Protein SpsA, Chain A"/>
    <property type="match status" value="1"/>
</dbReference>
<keyword evidence="5 12" id="KW-0812">Transmembrane</keyword>
<evidence type="ECO:0000256" key="3">
    <source>
        <dbReference type="ARBA" id="ARBA00009105"/>
    </source>
</evidence>
<evidence type="ECO:0000256" key="9">
    <source>
        <dbReference type="ARBA" id="ARBA00023136"/>
    </source>
</evidence>
<feature type="region of interest" description="Disordered" evidence="11">
    <location>
        <begin position="631"/>
        <end position="663"/>
    </location>
</feature>
<evidence type="ECO:0000256" key="4">
    <source>
        <dbReference type="ARBA" id="ARBA00022679"/>
    </source>
</evidence>
<gene>
    <name evidence="13" type="ORF">H257_04546</name>
</gene>